<dbReference type="Pfam" id="PF07076">
    <property type="entry name" value="DUF1344"/>
    <property type="match status" value="1"/>
</dbReference>
<dbReference type="RefSeq" id="WP_306410119.1">
    <property type="nucleotide sequence ID" value="NZ_JANFPI010000001.1"/>
</dbReference>
<organism evidence="2 3">
    <name type="scientific">Ectorhizobium quercum</name>
    <dbReference type="NCBI Taxonomy" id="2965071"/>
    <lineage>
        <taxon>Bacteria</taxon>
        <taxon>Pseudomonadati</taxon>
        <taxon>Pseudomonadota</taxon>
        <taxon>Alphaproteobacteria</taxon>
        <taxon>Hyphomicrobiales</taxon>
        <taxon>Rhizobiaceae</taxon>
        <taxon>Ectorhizobium</taxon>
    </lineage>
</organism>
<accession>A0AAE3SWB1</accession>
<dbReference type="InterPro" id="IPR009780">
    <property type="entry name" value="DUF1344"/>
</dbReference>
<evidence type="ECO:0000313" key="2">
    <source>
        <dbReference type="EMBL" id="MCX8998588.1"/>
    </source>
</evidence>
<dbReference type="Proteomes" id="UP001208771">
    <property type="component" value="Unassembled WGS sequence"/>
</dbReference>
<protein>
    <submittedName>
        <fullName evidence="2">DUF1344 domain-containing protein</fullName>
    </submittedName>
</protein>
<proteinExistence type="predicted"/>
<evidence type="ECO:0000313" key="3">
    <source>
        <dbReference type="Proteomes" id="UP001208771"/>
    </source>
</evidence>
<reference evidence="2" key="1">
    <citation type="submission" date="2022-07" db="EMBL/GenBank/DDBJ databases">
        <title>Ectorhizobium quercum gen.nov., sp. nov.</title>
        <authorList>
            <person name="Ma T."/>
            <person name="Li Y."/>
        </authorList>
    </citation>
    <scope>NUCLEOTIDE SEQUENCE</scope>
    <source>
        <strain evidence="2">BDR2-2</strain>
    </source>
</reference>
<dbReference type="EMBL" id="JANFPI010000001">
    <property type="protein sequence ID" value="MCX8996373.1"/>
    <property type="molecule type" value="Genomic_DNA"/>
</dbReference>
<evidence type="ECO:0000313" key="1">
    <source>
        <dbReference type="EMBL" id="MCX8996373.1"/>
    </source>
</evidence>
<sequence>MDRKGARSVHIILALLITVGVLLPVTSFAQSADVEAKIARIDTDKLTITLDDGKNYEVPEEFNFGGLATGQTVVVFYTVVDGRRIVDDLQVSE</sequence>
<comment type="caution">
    <text evidence="2">The sequence shown here is derived from an EMBL/GenBank/DDBJ whole genome shotgun (WGS) entry which is preliminary data.</text>
</comment>
<name>A0AAE3SWB1_9HYPH</name>
<keyword evidence="3" id="KW-1185">Reference proteome</keyword>
<dbReference type="AlphaFoldDB" id="A0AAE3SWB1"/>
<dbReference type="EMBL" id="JANFPI010000005">
    <property type="protein sequence ID" value="MCX8998588.1"/>
    <property type="molecule type" value="Genomic_DNA"/>
</dbReference>
<gene>
    <name evidence="1" type="ORF">NOF55_04565</name>
    <name evidence="2" type="ORF">NOF55_15860</name>
</gene>